<dbReference type="PANTHER" id="PTHR35889">
    <property type="entry name" value="CYCLOINULO-OLIGOSACCHARIDE FRUCTANOTRANSFERASE-RELATED"/>
    <property type="match status" value="1"/>
</dbReference>
<name>A0A518DPV2_9BACT</name>
<dbReference type="GO" id="GO:0046872">
    <property type="term" value="F:metal ion binding"/>
    <property type="evidence" value="ECO:0007669"/>
    <property type="project" value="UniProtKB-KW"/>
</dbReference>
<dbReference type="SUPFAM" id="SSF46626">
    <property type="entry name" value="Cytochrome c"/>
    <property type="match status" value="1"/>
</dbReference>
<feature type="domain" description="Cytochrome c" evidence="5">
    <location>
        <begin position="297"/>
        <end position="441"/>
    </location>
</feature>
<keyword evidence="2 4" id="KW-0479">Metal-binding</keyword>
<dbReference type="InterPro" id="IPR022655">
    <property type="entry name" value="DUF1553"/>
</dbReference>
<dbReference type="SUPFAM" id="SSF49785">
    <property type="entry name" value="Galactose-binding domain-like"/>
    <property type="match status" value="1"/>
</dbReference>
<evidence type="ECO:0000313" key="7">
    <source>
        <dbReference type="Proteomes" id="UP000317648"/>
    </source>
</evidence>
<gene>
    <name evidence="6" type="ORF">Pla8534_16510</name>
</gene>
<dbReference type="GO" id="GO:0009055">
    <property type="term" value="F:electron transfer activity"/>
    <property type="evidence" value="ECO:0007669"/>
    <property type="project" value="InterPro"/>
</dbReference>
<evidence type="ECO:0000256" key="1">
    <source>
        <dbReference type="ARBA" id="ARBA00022617"/>
    </source>
</evidence>
<dbReference type="OrthoDB" id="127107at2"/>
<dbReference type="InterPro" id="IPR011429">
    <property type="entry name" value="Cyt_c_Planctomycete-type"/>
</dbReference>
<dbReference type="InterPro" id="IPR036909">
    <property type="entry name" value="Cyt_c-like_dom_sf"/>
</dbReference>
<dbReference type="Proteomes" id="UP000317648">
    <property type="component" value="Chromosome"/>
</dbReference>
<dbReference type="AlphaFoldDB" id="A0A518DPV2"/>
<accession>A0A518DPV2</accession>
<keyword evidence="1 4" id="KW-0349">Heme</keyword>
<proteinExistence type="predicted"/>
<dbReference type="Pfam" id="PF07635">
    <property type="entry name" value="PSCyt1"/>
    <property type="match status" value="1"/>
</dbReference>
<dbReference type="InterPro" id="IPR009056">
    <property type="entry name" value="Cyt_c-like_dom"/>
</dbReference>
<evidence type="ECO:0000256" key="2">
    <source>
        <dbReference type="ARBA" id="ARBA00022723"/>
    </source>
</evidence>
<organism evidence="6 7">
    <name type="scientific">Lignipirellula cremea</name>
    <dbReference type="NCBI Taxonomy" id="2528010"/>
    <lineage>
        <taxon>Bacteria</taxon>
        <taxon>Pseudomonadati</taxon>
        <taxon>Planctomycetota</taxon>
        <taxon>Planctomycetia</taxon>
        <taxon>Pirellulales</taxon>
        <taxon>Pirellulaceae</taxon>
        <taxon>Lignipirellula</taxon>
    </lineage>
</organism>
<reference evidence="6 7" key="1">
    <citation type="submission" date="2019-02" db="EMBL/GenBank/DDBJ databases">
        <title>Deep-cultivation of Planctomycetes and their phenomic and genomic characterization uncovers novel biology.</title>
        <authorList>
            <person name="Wiegand S."/>
            <person name="Jogler M."/>
            <person name="Boedeker C."/>
            <person name="Pinto D."/>
            <person name="Vollmers J."/>
            <person name="Rivas-Marin E."/>
            <person name="Kohn T."/>
            <person name="Peeters S.H."/>
            <person name="Heuer A."/>
            <person name="Rast P."/>
            <person name="Oberbeckmann S."/>
            <person name="Bunk B."/>
            <person name="Jeske O."/>
            <person name="Meyerdierks A."/>
            <person name="Storesund J.E."/>
            <person name="Kallscheuer N."/>
            <person name="Luecker S."/>
            <person name="Lage O.M."/>
            <person name="Pohl T."/>
            <person name="Merkel B.J."/>
            <person name="Hornburger P."/>
            <person name="Mueller R.-W."/>
            <person name="Bruemmer F."/>
            <person name="Labrenz M."/>
            <person name="Spormann A.M."/>
            <person name="Op den Camp H."/>
            <person name="Overmann J."/>
            <person name="Amann R."/>
            <person name="Jetten M.S.M."/>
            <person name="Mascher T."/>
            <person name="Medema M.H."/>
            <person name="Devos D.P."/>
            <person name="Kaster A.-K."/>
            <person name="Ovreas L."/>
            <person name="Rohde M."/>
            <person name="Galperin M.Y."/>
            <person name="Jogler C."/>
        </authorList>
    </citation>
    <scope>NUCLEOTIDE SEQUENCE [LARGE SCALE GENOMIC DNA]</scope>
    <source>
        <strain evidence="6 7">Pla85_3_4</strain>
    </source>
</reference>
<evidence type="ECO:0000259" key="5">
    <source>
        <dbReference type="PROSITE" id="PS51007"/>
    </source>
</evidence>
<keyword evidence="3 4" id="KW-0408">Iron</keyword>
<dbReference type="InterPro" id="IPR008979">
    <property type="entry name" value="Galactose-bd-like_sf"/>
</dbReference>
<dbReference type="EMBL" id="CP036433">
    <property type="protein sequence ID" value="QDU93867.1"/>
    <property type="molecule type" value="Genomic_DNA"/>
</dbReference>
<dbReference type="Pfam" id="PF07583">
    <property type="entry name" value="PSCyt2"/>
    <property type="match status" value="1"/>
</dbReference>
<protein>
    <submittedName>
        <fullName evidence="6">Planctomycete cytochrome C</fullName>
    </submittedName>
</protein>
<evidence type="ECO:0000313" key="6">
    <source>
        <dbReference type="EMBL" id="QDU93867.1"/>
    </source>
</evidence>
<dbReference type="Gene3D" id="2.60.120.260">
    <property type="entry name" value="Galactose-binding domain-like"/>
    <property type="match status" value="1"/>
</dbReference>
<evidence type="ECO:0000256" key="4">
    <source>
        <dbReference type="PROSITE-ProRule" id="PRU00433"/>
    </source>
</evidence>
<dbReference type="Pfam" id="PF07587">
    <property type="entry name" value="PSD1"/>
    <property type="match status" value="2"/>
</dbReference>
<dbReference type="PANTHER" id="PTHR35889:SF3">
    <property type="entry name" value="F-BOX DOMAIN-CONTAINING PROTEIN"/>
    <property type="match status" value="1"/>
</dbReference>
<keyword evidence="7" id="KW-1185">Reference proteome</keyword>
<evidence type="ECO:0000256" key="3">
    <source>
        <dbReference type="ARBA" id="ARBA00023004"/>
    </source>
</evidence>
<sequence length="817" mass="90147">MLFALLPRRDIAVSLPLFVLLLALTIAGRASGAELDFAHQVAPILKQHCAACHAGKEAKGGFSINTRDGFLDDDRATPGKPDESLFLDLVSSTDEDIQMPPADKPRVSPAQIALLRRWVAEGMHWEPGFSFAPQTYEPPLRPRTPELPPVVDGRTNPIDRIVDANWEKQQIPRPQPLGDDAFLRRAYLDLIGLPPTPEEIAAFQADAAVDKRARLVRRLLDDEVRYTEHWLTFWNDLLRNDYAGTGFITGGRSQISNWLYQALIANKPYDELARELIAPTDAGSRGFINGIKWRGTVSAAQGLEVQFAQSVSQSFLGINMKCASCHDSFIDRWKLSEAYGLAAIYASGPLDLYRCDKPTGETATAAWLFPELGQIDAKASQPERLAQLAALMTHPENGRFTRTIVNRLWHQLMGRGIVHPVDAMQTPPWNDDLLDYLAVHLQEHDYDLKQTLELIATSQAYQSQAEVLDEENALGGYRFRGPRTKRMTAEQFVDAVWQITGTAPNSYDAPVTRGQIEPGEVASIPLQAQWIWGDSAAPPSTPPAGETLAMEKTFTVDQPIAAAAVLATCDNRFTLYVNGAQVAQSGEWQKPQAASLLGRIRQGENRLLVVAKNEGSGPNAAGLFVQVRLKYADGKSETIATDDSWQVASDLPDGDAKKWDLAKLAWKDAVIVEPLSVWTKAVKGTPRLLAQASTSTPHMVRASLLKSDFLMRSLGRPNRDQIVTSRPNELTTLEAIDLSNNQILARALVAGGQRFAAGPDRNTAERIRLLYQSVLTREPTAAEADLLRETLGEQPTAAAWEDVLWVLLMSPEFLLVR</sequence>
<dbReference type="PROSITE" id="PS51007">
    <property type="entry name" value="CYTC"/>
    <property type="match status" value="1"/>
</dbReference>
<dbReference type="KEGG" id="lcre:Pla8534_16510"/>
<dbReference type="InterPro" id="IPR011444">
    <property type="entry name" value="DUF1549"/>
</dbReference>
<dbReference type="RefSeq" id="WP_145051292.1">
    <property type="nucleotide sequence ID" value="NZ_CP036433.1"/>
</dbReference>
<dbReference type="GO" id="GO:0020037">
    <property type="term" value="F:heme binding"/>
    <property type="evidence" value="ECO:0007669"/>
    <property type="project" value="InterPro"/>
</dbReference>